<keyword evidence="1" id="KW-0812">Transmembrane</keyword>
<keyword evidence="1" id="KW-1133">Transmembrane helix</keyword>
<dbReference type="OrthoDB" id="6105671at2759"/>
<evidence type="ECO:0000256" key="1">
    <source>
        <dbReference type="SAM" id="Phobius"/>
    </source>
</evidence>
<dbReference type="AlphaFoldDB" id="A0A8W8ITR5"/>
<protein>
    <submittedName>
        <fullName evidence="2">Uncharacterized protein</fullName>
    </submittedName>
</protein>
<feature type="transmembrane region" description="Helical" evidence="1">
    <location>
        <begin position="110"/>
        <end position="131"/>
    </location>
</feature>
<proteinExistence type="predicted"/>
<reference evidence="2" key="1">
    <citation type="submission" date="2022-08" db="UniProtKB">
        <authorList>
            <consortium name="EnsemblMetazoa"/>
        </authorList>
    </citation>
    <scope>IDENTIFICATION</scope>
    <source>
        <strain evidence="2">05x7-T-G4-1.051#20</strain>
    </source>
</reference>
<keyword evidence="3" id="KW-1185">Reference proteome</keyword>
<accession>A0A8W8ITR5</accession>
<dbReference type="Gene3D" id="2.170.300.10">
    <property type="entry name" value="Tie2 ligand-binding domain superfamily"/>
    <property type="match status" value="1"/>
</dbReference>
<dbReference type="Proteomes" id="UP000005408">
    <property type="component" value="Unassembled WGS sequence"/>
</dbReference>
<dbReference type="EnsemblMetazoa" id="G15539.1">
    <property type="protein sequence ID" value="G15539.1:cds"/>
    <property type="gene ID" value="G15539"/>
</dbReference>
<organism evidence="2 3">
    <name type="scientific">Magallana gigas</name>
    <name type="common">Pacific oyster</name>
    <name type="synonym">Crassostrea gigas</name>
    <dbReference type="NCBI Taxonomy" id="29159"/>
    <lineage>
        <taxon>Eukaryota</taxon>
        <taxon>Metazoa</taxon>
        <taxon>Spiralia</taxon>
        <taxon>Lophotrochozoa</taxon>
        <taxon>Mollusca</taxon>
        <taxon>Bivalvia</taxon>
        <taxon>Autobranchia</taxon>
        <taxon>Pteriomorphia</taxon>
        <taxon>Ostreida</taxon>
        <taxon>Ostreoidea</taxon>
        <taxon>Ostreidae</taxon>
        <taxon>Magallana</taxon>
    </lineage>
</organism>
<keyword evidence="1" id="KW-0472">Membrane</keyword>
<name>A0A8W8ITR5_MAGGI</name>
<evidence type="ECO:0000313" key="2">
    <source>
        <dbReference type="EnsemblMetazoa" id="G15539.1:cds"/>
    </source>
</evidence>
<sequence>MRCDPKITLLTFISNVFTEQQPGICSYSSQGNPLECCRNYKLVGNTCQACTPGTFGENCKEECPIGSYGQLCKENCSCDPCDKVTGCLNKTVRRDSEDGTESVQFHWPSIFISLTGSFVVCFTFCIIMISISRRRKPVTQGCVVSTLQEKDLTASKNVYGYLGKESYSVLNLKTADKK</sequence>
<evidence type="ECO:0000313" key="3">
    <source>
        <dbReference type="Proteomes" id="UP000005408"/>
    </source>
</evidence>